<feature type="transmembrane region" description="Helical" evidence="9">
    <location>
        <begin position="15"/>
        <end position="36"/>
    </location>
</feature>
<name>A0ABT7ADF9_9HYPH</name>
<accession>A0ABT7ADF9</accession>
<dbReference type="InterPro" id="IPR050330">
    <property type="entry name" value="Bact_OuterMem_StrucFunc"/>
</dbReference>
<evidence type="ECO:0000313" key="12">
    <source>
        <dbReference type="Proteomes" id="UP001321492"/>
    </source>
</evidence>
<dbReference type="Proteomes" id="UP001321492">
    <property type="component" value="Unassembled WGS sequence"/>
</dbReference>
<evidence type="ECO:0000256" key="9">
    <source>
        <dbReference type="SAM" id="Phobius"/>
    </source>
</evidence>
<protein>
    <submittedName>
        <fullName evidence="11">Flagellar motor protein MotB</fullName>
    </submittedName>
</protein>
<evidence type="ECO:0000256" key="8">
    <source>
        <dbReference type="SAM" id="MobiDB-lite"/>
    </source>
</evidence>
<keyword evidence="6 7" id="KW-0472">Membrane</keyword>
<dbReference type="SUPFAM" id="SSF103088">
    <property type="entry name" value="OmpA-like"/>
    <property type="match status" value="1"/>
</dbReference>
<sequence length="275" mass="29688">MARKKGDAHGGGHGWFVTFADLMGLLMSFFVMLVAFSAQDQKKLQIVAGSMRDAFGVQRESRFAGVVELDGIPTRPNLKNVRQAPPEEGSAVTAPTGIYKGEDGTEIAKFDRGFALAAASLRQALQDMPEIAELSKNIIIEETREGLNIAIVDQDGRSMFADGSTAPYERTRRLLEKIAPVLRRMPNRIVVTGHTSAARPGSRPGWSAWDLSSGRAGAVREILASNGLPDDRFAAITGKADTEPAFPDNPYLAANRRVNILLLNEAPPLPPGARP</sequence>
<dbReference type="PROSITE" id="PS51123">
    <property type="entry name" value="OMPA_2"/>
    <property type="match status" value="1"/>
</dbReference>
<dbReference type="EMBL" id="JASJEV010000002">
    <property type="protein sequence ID" value="MDJ1157415.1"/>
    <property type="molecule type" value="Genomic_DNA"/>
</dbReference>
<evidence type="ECO:0000256" key="4">
    <source>
        <dbReference type="ARBA" id="ARBA00022692"/>
    </source>
</evidence>
<feature type="region of interest" description="Disordered" evidence="8">
    <location>
        <begin position="77"/>
        <end position="97"/>
    </location>
</feature>
<evidence type="ECO:0000256" key="6">
    <source>
        <dbReference type="ARBA" id="ARBA00023136"/>
    </source>
</evidence>
<keyword evidence="3" id="KW-1003">Cell membrane</keyword>
<comment type="subcellular location">
    <subcellularLocation>
        <location evidence="1">Cell membrane</location>
        <topology evidence="1">Single-pass membrane protein</topology>
    </subcellularLocation>
</comment>
<evidence type="ECO:0000256" key="1">
    <source>
        <dbReference type="ARBA" id="ARBA00004162"/>
    </source>
</evidence>
<evidence type="ECO:0000259" key="10">
    <source>
        <dbReference type="PROSITE" id="PS51123"/>
    </source>
</evidence>
<dbReference type="Pfam" id="PF13677">
    <property type="entry name" value="MotB_plug"/>
    <property type="match status" value="1"/>
</dbReference>
<keyword evidence="11" id="KW-0282">Flagellum</keyword>
<evidence type="ECO:0000256" key="7">
    <source>
        <dbReference type="PROSITE-ProRule" id="PRU00473"/>
    </source>
</evidence>
<dbReference type="PANTHER" id="PTHR30329">
    <property type="entry name" value="STATOR ELEMENT OF FLAGELLAR MOTOR COMPLEX"/>
    <property type="match status" value="1"/>
</dbReference>
<dbReference type="CDD" id="cd07185">
    <property type="entry name" value="OmpA_C-like"/>
    <property type="match status" value="1"/>
</dbReference>
<dbReference type="Pfam" id="PF00691">
    <property type="entry name" value="OmpA"/>
    <property type="match status" value="1"/>
</dbReference>
<evidence type="ECO:0000313" key="11">
    <source>
        <dbReference type="EMBL" id="MDJ1157415.1"/>
    </source>
</evidence>
<proteinExistence type="inferred from homology"/>
<gene>
    <name evidence="11" type="ORF">QNA08_04075</name>
</gene>
<dbReference type="Gene3D" id="3.30.1330.60">
    <property type="entry name" value="OmpA-like domain"/>
    <property type="match status" value="1"/>
</dbReference>
<dbReference type="InterPro" id="IPR025713">
    <property type="entry name" value="MotB-like_N_dom"/>
</dbReference>
<comment type="similarity">
    <text evidence="2">Belongs to the MotB family.</text>
</comment>
<reference evidence="11 12" key="1">
    <citation type="submission" date="2023-05" db="EMBL/GenBank/DDBJ databases">
        <title>Chelatococcus sp. nov., a moderately thermophilic bacterium isolated from hot spring microbial mat.</title>
        <authorList>
            <person name="Hu C.-J."/>
            <person name="Li W.-J."/>
        </authorList>
    </citation>
    <scope>NUCLEOTIDE SEQUENCE [LARGE SCALE GENOMIC DNA]</scope>
    <source>
        <strain evidence="11 12">SYSU G07232</strain>
    </source>
</reference>
<keyword evidence="11" id="KW-0966">Cell projection</keyword>
<keyword evidence="12" id="KW-1185">Reference proteome</keyword>
<dbReference type="PANTHER" id="PTHR30329:SF21">
    <property type="entry name" value="LIPOPROTEIN YIAD-RELATED"/>
    <property type="match status" value="1"/>
</dbReference>
<evidence type="ECO:0000256" key="3">
    <source>
        <dbReference type="ARBA" id="ARBA00022475"/>
    </source>
</evidence>
<organism evidence="11 12">
    <name type="scientific">Chelatococcus albus</name>
    <dbReference type="NCBI Taxonomy" id="3047466"/>
    <lineage>
        <taxon>Bacteria</taxon>
        <taxon>Pseudomonadati</taxon>
        <taxon>Pseudomonadota</taxon>
        <taxon>Alphaproteobacteria</taxon>
        <taxon>Hyphomicrobiales</taxon>
        <taxon>Chelatococcaceae</taxon>
        <taxon>Chelatococcus</taxon>
    </lineage>
</organism>
<dbReference type="RefSeq" id="WP_283739414.1">
    <property type="nucleotide sequence ID" value="NZ_JASJEV010000002.1"/>
</dbReference>
<keyword evidence="5 9" id="KW-1133">Transmembrane helix</keyword>
<keyword evidence="11" id="KW-0969">Cilium</keyword>
<feature type="domain" description="OmpA-like" evidence="10">
    <location>
        <begin position="147"/>
        <end position="266"/>
    </location>
</feature>
<keyword evidence="4 9" id="KW-0812">Transmembrane</keyword>
<dbReference type="InterPro" id="IPR036737">
    <property type="entry name" value="OmpA-like_sf"/>
</dbReference>
<evidence type="ECO:0000256" key="5">
    <source>
        <dbReference type="ARBA" id="ARBA00022989"/>
    </source>
</evidence>
<evidence type="ECO:0000256" key="2">
    <source>
        <dbReference type="ARBA" id="ARBA00008914"/>
    </source>
</evidence>
<comment type="caution">
    <text evidence="11">The sequence shown here is derived from an EMBL/GenBank/DDBJ whole genome shotgun (WGS) entry which is preliminary data.</text>
</comment>
<dbReference type="InterPro" id="IPR006665">
    <property type="entry name" value="OmpA-like"/>
</dbReference>